<feature type="domain" description="RNase H type-1" evidence="1">
    <location>
        <begin position="31"/>
        <end position="147"/>
    </location>
</feature>
<dbReference type="Proteomes" id="UP000467840">
    <property type="component" value="Chromosome 18"/>
</dbReference>
<evidence type="ECO:0000313" key="2">
    <source>
        <dbReference type="EMBL" id="KAF2297118.1"/>
    </source>
</evidence>
<dbReference type="PANTHER" id="PTHR47723:SF19">
    <property type="entry name" value="POLYNUCLEOTIDYL TRANSFERASE, RIBONUCLEASE H-LIKE SUPERFAMILY PROTEIN"/>
    <property type="match status" value="1"/>
</dbReference>
<reference evidence="2 3" key="1">
    <citation type="journal article" date="2020" name="Mol. Plant">
        <title>The Chromosome-Based Rubber Tree Genome Provides New Insights into Spurge Genome Evolution and Rubber Biosynthesis.</title>
        <authorList>
            <person name="Liu J."/>
            <person name="Shi C."/>
            <person name="Shi C.C."/>
            <person name="Li W."/>
            <person name="Zhang Q.J."/>
            <person name="Zhang Y."/>
            <person name="Li K."/>
            <person name="Lu H.F."/>
            <person name="Shi C."/>
            <person name="Zhu S.T."/>
            <person name="Xiao Z.Y."/>
            <person name="Nan H."/>
            <person name="Yue Y."/>
            <person name="Zhu X.G."/>
            <person name="Wu Y."/>
            <person name="Hong X.N."/>
            <person name="Fan G.Y."/>
            <person name="Tong Y."/>
            <person name="Zhang D."/>
            <person name="Mao C.L."/>
            <person name="Liu Y.L."/>
            <person name="Hao S.J."/>
            <person name="Liu W.Q."/>
            <person name="Lv M.Q."/>
            <person name="Zhang H.B."/>
            <person name="Liu Y."/>
            <person name="Hu-Tang G.R."/>
            <person name="Wang J.P."/>
            <person name="Wang J.H."/>
            <person name="Sun Y.H."/>
            <person name="Ni S.B."/>
            <person name="Chen W.B."/>
            <person name="Zhang X.C."/>
            <person name="Jiao Y.N."/>
            <person name="Eichler E.E."/>
            <person name="Li G.H."/>
            <person name="Liu X."/>
            <person name="Gao L.Z."/>
        </authorList>
    </citation>
    <scope>NUCLEOTIDE SEQUENCE [LARGE SCALE GENOMIC DNA]</scope>
    <source>
        <strain evidence="3">cv. GT1</strain>
        <tissue evidence="2">Leaf</tissue>
    </source>
</reference>
<evidence type="ECO:0000313" key="3">
    <source>
        <dbReference type="Proteomes" id="UP000467840"/>
    </source>
</evidence>
<dbReference type="GO" id="GO:0004523">
    <property type="term" value="F:RNA-DNA hybrid ribonuclease activity"/>
    <property type="evidence" value="ECO:0007669"/>
    <property type="project" value="InterPro"/>
</dbReference>
<dbReference type="Pfam" id="PF13456">
    <property type="entry name" value="RVT_3"/>
    <property type="match status" value="1"/>
</dbReference>
<protein>
    <recommendedName>
        <fullName evidence="1">RNase H type-1 domain-containing protein</fullName>
    </recommendedName>
</protein>
<organism evidence="2 3">
    <name type="scientific">Hevea brasiliensis</name>
    <name type="common">Para rubber tree</name>
    <name type="synonym">Siphonia brasiliensis</name>
    <dbReference type="NCBI Taxonomy" id="3981"/>
    <lineage>
        <taxon>Eukaryota</taxon>
        <taxon>Viridiplantae</taxon>
        <taxon>Streptophyta</taxon>
        <taxon>Embryophyta</taxon>
        <taxon>Tracheophyta</taxon>
        <taxon>Spermatophyta</taxon>
        <taxon>Magnoliopsida</taxon>
        <taxon>eudicotyledons</taxon>
        <taxon>Gunneridae</taxon>
        <taxon>Pentapetalae</taxon>
        <taxon>rosids</taxon>
        <taxon>fabids</taxon>
        <taxon>Malpighiales</taxon>
        <taxon>Euphorbiaceae</taxon>
        <taxon>Crotonoideae</taxon>
        <taxon>Micrandreae</taxon>
        <taxon>Hevea</taxon>
    </lineage>
</organism>
<dbReference type="AlphaFoldDB" id="A0A6A6LA02"/>
<dbReference type="PANTHER" id="PTHR47723">
    <property type="entry name" value="OS05G0353850 PROTEIN"/>
    <property type="match status" value="1"/>
</dbReference>
<dbReference type="Gene3D" id="3.30.420.10">
    <property type="entry name" value="Ribonuclease H-like superfamily/Ribonuclease H"/>
    <property type="match status" value="1"/>
</dbReference>
<dbReference type="SUPFAM" id="SSF53098">
    <property type="entry name" value="Ribonuclease H-like"/>
    <property type="match status" value="1"/>
</dbReference>
<name>A0A6A6LA02_HEVBR</name>
<evidence type="ECO:0000259" key="1">
    <source>
        <dbReference type="Pfam" id="PF13456"/>
    </source>
</evidence>
<dbReference type="InterPro" id="IPR053151">
    <property type="entry name" value="RNase_H-like"/>
</dbReference>
<gene>
    <name evidence="2" type="ORF">GH714_017608</name>
</gene>
<accession>A0A6A6LA02</accession>
<dbReference type="InterPro" id="IPR002156">
    <property type="entry name" value="RNaseH_domain"/>
</dbReference>
<keyword evidence="3" id="KW-1185">Reference proteome</keyword>
<dbReference type="CDD" id="cd06222">
    <property type="entry name" value="RNase_H_like"/>
    <property type="match status" value="1"/>
</dbReference>
<dbReference type="InterPro" id="IPR012337">
    <property type="entry name" value="RNaseH-like_sf"/>
</dbReference>
<dbReference type="InterPro" id="IPR044730">
    <property type="entry name" value="RNase_H-like_dom_plant"/>
</dbReference>
<dbReference type="InterPro" id="IPR036397">
    <property type="entry name" value="RNaseH_sf"/>
</dbReference>
<dbReference type="EMBL" id="JAAGAX010000012">
    <property type="protein sequence ID" value="KAF2297118.1"/>
    <property type="molecule type" value="Genomic_DNA"/>
</dbReference>
<dbReference type="GO" id="GO:0003676">
    <property type="term" value="F:nucleic acid binding"/>
    <property type="evidence" value="ECO:0007669"/>
    <property type="project" value="InterPro"/>
</dbReference>
<proteinExistence type="predicted"/>
<sequence length="169" mass="19019">MNAAFLAKIGRRLLTEDDALRAKVVQGKYFGNDSRRGGGGGVLRDSMGYWIAALLVCLKVCNSKQAELNAFHHGLRMAWDLGFRRLLVELDSRTILDLVSKMEDMPNLRFINLVSQYRELINRSWQVQLVHCYREANKMTDGLANFAVTTPMGLHLLLSPLGKVVNLIS</sequence>
<comment type="caution">
    <text evidence="2">The sequence shown here is derived from an EMBL/GenBank/DDBJ whole genome shotgun (WGS) entry which is preliminary data.</text>
</comment>